<evidence type="ECO:0000259" key="2">
    <source>
        <dbReference type="Pfam" id="PF22807"/>
    </source>
</evidence>
<feature type="signal peptide" evidence="1">
    <location>
        <begin position="1"/>
        <end position="17"/>
    </location>
</feature>
<organism evidence="3 4">
    <name type="scientific">Collybia nuda</name>
    <dbReference type="NCBI Taxonomy" id="64659"/>
    <lineage>
        <taxon>Eukaryota</taxon>
        <taxon>Fungi</taxon>
        <taxon>Dikarya</taxon>
        <taxon>Basidiomycota</taxon>
        <taxon>Agaricomycotina</taxon>
        <taxon>Agaricomycetes</taxon>
        <taxon>Agaricomycetidae</taxon>
        <taxon>Agaricales</taxon>
        <taxon>Tricholomatineae</taxon>
        <taxon>Clitocybaceae</taxon>
        <taxon>Collybia</taxon>
    </lineage>
</organism>
<evidence type="ECO:0000313" key="3">
    <source>
        <dbReference type="EMBL" id="KAF9465599.1"/>
    </source>
</evidence>
<keyword evidence="4" id="KW-1185">Reference proteome</keyword>
<dbReference type="InterPro" id="IPR054539">
    <property type="entry name" value="Beta-prop_PDH"/>
</dbReference>
<dbReference type="AlphaFoldDB" id="A0A9P5YBF6"/>
<evidence type="ECO:0000256" key="1">
    <source>
        <dbReference type="SAM" id="SignalP"/>
    </source>
</evidence>
<comment type="caution">
    <text evidence="3">The sequence shown here is derived from an EMBL/GenBank/DDBJ whole genome shotgun (WGS) entry which is preliminary data.</text>
</comment>
<protein>
    <recommendedName>
        <fullName evidence="2">Pyrroloquinoline quinone-dependent pyranose dehydrogenase beta-propeller domain-containing protein</fullName>
    </recommendedName>
</protein>
<dbReference type="InterPro" id="IPR011042">
    <property type="entry name" value="6-blade_b-propeller_TolB-like"/>
</dbReference>
<proteinExistence type="predicted"/>
<gene>
    <name evidence="3" type="ORF">BDZ94DRAFT_1214427</name>
</gene>
<name>A0A9P5YBF6_9AGAR</name>
<accession>A0A9P5YBF6</accession>
<feature type="chain" id="PRO_5040516098" description="Pyrroloquinoline quinone-dependent pyranose dehydrogenase beta-propeller domain-containing protein" evidence="1">
    <location>
        <begin position="18"/>
        <end position="477"/>
    </location>
</feature>
<dbReference type="SUPFAM" id="SSF101898">
    <property type="entry name" value="NHL repeat"/>
    <property type="match status" value="1"/>
</dbReference>
<keyword evidence="1" id="KW-0732">Signal</keyword>
<reference evidence="3" key="1">
    <citation type="submission" date="2020-11" db="EMBL/GenBank/DDBJ databases">
        <authorList>
            <consortium name="DOE Joint Genome Institute"/>
            <person name="Ahrendt S."/>
            <person name="Riley R."/>
            <person name="Andreopoulos W."/>
            <person name="Labutti K."/>
            <person name="Pangilinan J."/>
            <person name="Ruiz-Duenas F.J."/>
            <person name="Barrasa J.M."/>
            <person name="Sanchez-Garcia M."/>
            <person name="Camarero S."/>
            <person name="Miyauchi S."/>
            <person name="Serrano A."/>
            <person name="Linde D."/>
            <person name="Babiker R."/>
            <person name="Drula E."/>
            <person name="Ayuso-Fernandez I."/>
            <person name="Pacheco R."/>
            <person name="Padilla G."/>
            <person name="Ferreira P."/>
            <person name="Barriuso J."/>
            <person name="Kellner H."/>
            <person name="Castanera R."/>
            <person name="Alfaro M."/>
            <person name="Ramirez L."/>
            <person name="Pisabarro A.G."/>
            <person name="Kuo A."/>
            <person name="Tritt A."/>
            <person name="Lipzen A."/>
            <person name="He G."/>
            <person name="Yan M."/>
            <person name="Ng V."/>
            <person name="Cullen D."/>
            <person name="Martin F."/>
            <person name="Rosso M.-N."/>
            <person name="Henrissat B."/>
            <person name="Hibbett D."/>
            <person name="Martinez A.T."/>
            <person name="Grigoriev I.V."/>
        </authorList>
    </citation>
    <scope>NUCLEOTIDE SEQUENCE</scope>
    <source>
        <strain evidence="3">CBS 247.69</strain>
    </source>
</reference>
<dbReference type="EMBL" id="MU150246">
    <property type="protein sequence ID" value="KAF9465599.1"/>
    <property type="molecule type" value="Genomic_DNA"/>
</dbReference>
<feature type="domain" description="Pyrroloquinoline quinone-dependent pyranose dehydrogenase beta-propeller" evidence="2">
    <location>
        <begin position="31"/>
        <end position="437"/>
    </location>
</feature>
<evidence type="ECO:0000313" key="4">
    <source>
        <dbReference type="Proteomes" id="UP000807353"/>
    </source>
</evidence>
<sequence length="477" mass="50736">MKLHFANLAALVAVAHAVIQLPGVPFKSPVVVAPGFTARVIFSNLTAPRGVAFDSKENILVVERGLGVSVFSQSLATPVNAWNRELVIKNADLTHGIQIEGNKLYVSTAKDVLLYSWDPATRTVGSAAPYPVVTGLPADGELTTHTLYLEPGATRSNGMLIGSGPLTNIDLTARDPASGRSQIRRFVWPNITLPVYPPIPSRWENGQVIAYGIRNPAGFAYPTGPSVTPVNSRDLYVVENGASIDEVTGLTPAFVNDNPADELELVNYPTVTSSAVPKSYGFPDCTTLWNGSADPIGVPKYVGLPSGTQISLNLDKSRDDAFCAKTPALNQPPAHSVPLDIKFYTPPTVSGPATLPNTLANSAFVSFHGSFDRKPPTGYGVVNVPFPIKKVSSTPLGYSFIVQAKDLNSCPGSCIRPVGLAFSADGKLYVSSDSSGEASPGYFQLSVIETESASFYSCSSSRGPNLQQVDCYPWTNE</sequence>
<dbReference type="Gene3D" id="2.120.10.30">
    <property type="entry name" value="TolB, C-terminal domain"/>
    <property type="match status" value="1"/>
</dbReference>
<dbReference type="Proteomes" id="UP000807353">
    <property type="component" value="Unassembled WGS sequence"/>
</dbReference>
<dbReference type="OrthoDB" id="507128at2759"/>
<dbReference type="Pfam" id="PF22807">
    <property type="entry name" value="TrAA12"/>
    <property type="match status" value="1"/>
</dbReference>